<evidence type="ECO:0000256" key="14">
    <source>
        <dbReference type="ARBA" id="ARBA00022840"/>
    </source>
</evidence>
<evidence type="ECO:0000256" key="5">
    <source>
        <dbReference type="ARBA" id="ARBA00022527"/>
    </source>
</evidence>
<dbReference type="PROSITE" id="PS00109">
    <property type="entry name" value="PROTEIN_KINASE_TYR"/>
    <property type="match status" value="2"/>
</dbReference>
<feature type="binding site" evidence="21">
    <location>
        <position position="1774"/>
    </location>
    <ligand>
        <name>ATP</name>
        <dbReference type="ChEBI" id="CHEBI:30616"/>
    </ligand>
</feature>
<evidence type="ECO:0000256" key="4">
    <source>
        <dbReference type="ARBA" id="ARBA00012513"/>
    </source>
</evidence>
<keyword evidence="25" id="KW-1185">Reference proteome</keyword>
<keyword evidence="13" id="KW-0418">Kinase</keyword>
<dbReference type="EMBL" id="JAHUZN010000010">
    <property type="protein sequence ID" value="KAG8480703.1"/>
    <property type="molecule type" value="Genomic_DNA"/>
</dbReference>
<keyword evidence="9 22" id="KW-0812">Transmembrane</keyword>
<dbReference type="PANTHER" id="PTHR48053:SF168">
    <property type="entry name" value="LRR RECEPTOR-LIKE KINASE FAMILY PROTEIN"/>
    <property type="match status" value="1"/>
</dbReference>
<keyword evidence="5" id="KW-0723">Serine/threonine-protein kinase</keyword>
<dbReference type="EC" id="2.7.11.1" evidence="4"/>
<feature type="transmembrane region" description="Helical" evidence="22">
    <location>
        <begin position="1068"/>
        <end position="1086"/>
    </location>
</feature>
<feature type="transmembrane region" description="Helical" evidence="22">
    <location>
        <begin position="91"/>
        <end position="113"/>
    </location>
</feature>
<dbReference type="SUPFAM" id="SSF52058">
    <property type="entry name" value="L domain-like"/>
    <property type="match status" value="4"/>
</dbReference>
<dbReference type="Gene3D" id="3.80.10.10">
    <property type="entry name" value="Ribonuclease Inhibitor"/>
    <property type="match status" value="7"/>
</dbReference>
<feature type="transmembrane region" description="Helical" evidence="22">
    <location>
        <begin position="598"/>
        <end position="623"/>
    </location>
</feature>
<comment type="similarity">
    <text evidence="3">Belongs to the RLP family.</text>
</comment>
<evidence type="ECO:0000256" key="17">
    <source>
        <dbReference type="ARBA" id="ARBA00023170"/>
    </source>
</evidence>
<evidence type="ECO:0000313" key="25">
    <source>
        <dbReference type="Proteomes" id="UP000701853"/>
    </source>
</evidence>
<dbReference type="InterPro" id="IPR011009">
    <property type="entry name" value="Kinase-like_dom_sf"/>
</dbReference>
<dbReference type="InterPro" id="IPR008266">
    <property type="entry name" value="Tyr_kinase_AS"/>
</dbReference>
<dbReference type="Pfam" id="PF00069">
    <property type="entry name" value="Pkinase"/>
    <property type="match status" value="2"/>
</dbReference>
<dbReference type="GO" id="GO:0005886">
    <property type="term" value="C:plasma membrane"/>
    <property type="evidence" value="ECO:0007669"/>
    <property type="project" value="UniProtKB-SubCell"/>
</dbReference>
<dbReference type="GO" id="GO:0099402">
    <property type="term" value="P:plant organ development"/>
    <property type="evidence" value="ECO:0007669"/>
    <property type="project" value="UniProtKB-ARBA"/>
</dbReference>
<sequence>MKVDEKCGVYSFERHPDDLFSYLSTSASAFVSNDQQILLKDVINQRLSPPISQSAEDLVSTIYEDSNRMLEWQSPTLANHKFWGTVGRCSLQWLTMASFSIPFKLIVFFLFFASSHFSSKTIASREAEALLKWKASLPNDTQTLLSSLWGGSNHCNWTGITCNNAGSITDMILIEYELKLRGTLHNLNFFYFPNLIWLNLRNNSFYGSIPSHIGNLSNLNFLDLAYNNFSGNIPSEIGLLKSLSTLSLRYNSISGSIPREILNLTKLHYLDLAQNNIFGSIPSDIGRLSSLTVLFLYQNHLTGTIPISIGGLQNLSQIDLANNRLNGSIPKEIGMIRSLWLLDLSNNHLTGPIPTCIGNLSNMNYLYLWSNNFSGSIPDEIGMLKSLFDLQLSNNNLTGVIPDSIGNLTKLEKLVLHFNGLSGSIPTSMGNLNKFFGELSPNWEQCQNLTSLLISNDRNCGKIPFKVVHATKLQELDLSSNHLNGEIPMELGKLKMMNRLYLSIPQQFGKLQSLEVLNLSHNMLNGTIPKAFNNLRGLRFVNISFNQFEGPIPNLKAFHEASFDALRNNKGLCGNATGLMACVPSFLSNHGRGKRTKVIISVMLPLFGGLLFIFLLVGSFFTFCKQTRTKESKPREEQQGDIFTVLGFNGRILHDNIIEATEDFSSDYCIGSGGYGSVYKAVLPTGQVVAVKKLHRSEDNILINNLKAFESEIIALLEIRHRNIVKMYGFCSHPKHSFLVYEHVERGSLRMVLSNNEQSKELDWKKRLNVVKGLANALSYMHHGHSHPIVHRDISSNNVLLDLDYEVRVSDFGTARVLKPDSSNWTSLAGTYGYIAPELAYTMRVDEKCDVYSFGVLTTEVFMGRHPGDLISYFSSLESASSSMSNGRQVLLKDTIDQRLAPLVGQSAKDVVSTMKIALACLNGNPQLRPTMQQVSQALGRQSLPLPSAFRTIKLEQLLGDVVCNHSCQMTNRFYLKDVINQRLSPPISQSAEDLVSTIYEDSNRMLEWQSPTLANHKFWGTVGRCSLQWLKKVFVRVIGTALTFLYKWGMSSITINNQRSLTSTIKAMLSFSIPFKLIIFFLFYASSHAFSSKTIPSREAEALLKWKASLPRSTQTLLSSLWGGSNHCNWTGITCNNARSVTKMILGEYELKLRGTLHNLNFFSFPNLIWLQLRNNSLYGSIPSHIGNLSNLNFLDLSYNNFSGDIPLEIGLLKSVSTLSLRYNSISGSIPRQILNLTKLHDLDLAHNHIFGSIPSDIGRLSSLSMLFLNQNHLTGTLPISIGDLQNLSQFVLVDNRLNGSIPKEIGMIRSLGLLDLSNNHLTGPIPNEIGNLSNINYLYLWCNNLSGSIPNEIGMLKSLFELQLSNNSLTGGIPDSIGNLTNLENLVLHFNGLSGSIPASMGNLNKLSILKVFENSLSGLVPQTLNNLTHLQILQVSYNHLSGSLPDNVCLGGLLTHIAANNNNLTGLIPSSLRNCTSLYRVRLEGNHLTGNISEAFGKYPHLNFISLSNNNIFGELSPNWGQCHNLTSLQISNNNISGRIPFQLGHATQLQELHLSLNHLNGEIPKELGKLTMMNRLFLSGIPQQFGKLQSLEVLNLSHNMLNGSIPEAFNDLRGLRFVNISFNQFEGPIPNLKAFHEASFDALRNNKGLCGNATGLMACVPSFLANHGHGKRTKVIISVMLPLFGGLLLLFLLVRSFFASCKKTQTKESKPREEQQGYIYTVLGFNGRILHDNIIEATEDFSSDYCIGSGGYGSVYKAALPTGQVVAVKKLHQSEDNVLINNLKSFESEIIALLELRHYNIVQMYGFCSHPKHSFLVYELVERGSLRMVLRNNEQAKELDWKKRLNVVKGLANALSYMHHGHSQPIVHRDISSNNVLLDLDYEARVSDFGTARILKPDSPNWTSLAGTYGYIAPELAYTMRADEKCDVYSFGVLTMEVFMGRHPGDLISYLSSLELTSSSMSNDQQVLLKNTLDQRPSPPVGQSAQDLVSNMKIALACLNGNPQLRPTMQQVSQALGRQSHPLPSPFKTIKLEELLGDVVCNG</sequence>
<evidence type="ECO:0000256" key="21">
    <source>
        <dbReference type="PROSITE-ProRule" id="PRU10141"/>
    </source>
</evidence>
<feature type="transmembrane region" description="Helical" evidence="22">
    <location>
        <begin position="1679"/>
        <end position="1702"/>
    </location>
</feature>
<keyword evidence="12 21" id="KW-0547">Nucleotide-binding</keyword>
<dbReference type="Pfam" id="PF13855">
    <property type="entry name" value="LRR_8"/>
    <property type="match status" value="3"/>
</dbReference>
<evidence type="ECO:0000256" key="7">
    <source>
        <dbReference type="ARBA" id="ARBA00022614"/>
    </source>
</evidence>
<dbReference type="InterPro" id="IPR003591">
    <property type="entry name" value="Leu-rich_rpt_typical-subtyp"/>
</dbReference>
<dbReference type="FunFam" id="1.10.510.10:FF:000445">
    <property type="entry name" value="MDIS1-interacting receptor like kinase 2"/>
    <property type="match status" value="2"/>
</dbReference>
<feature type="transmembrane region" description="Helical" evidence="22">
    <location>
        <begin position="1034"/>
        <end position="1056"/>
    </location>
</feature>
<dbReference type="InterPro" id="IPR000719">
    <property type="entry name" value="Prot_kinase_dom"/>
</dbReference>
<dbReference type="PROSITE" id="PS50011">
    <property type="entry name" value="PROTEIN_KINASE_DOM"/>
    <property type="match status" value="2"/>
</dbReference>
<feature type="domain" description="Protein kinase" evidence="23">
    <location>
        <begin position="664"/>
        <end position="944"/>
    </location>
</feature>
<evidence type="ECO:0000256" key="18">
    <source>
        <dbReference type="ARBA" id="ARBA00023180"/>
    </source>
</evidence>
<dbReference type="InterPro" id="IPR013210">
    <property type="entry name" value="LRR_N_plant-typ"/>
</dbReference>
<dbReference type="InterPro" id="IPR032675">
    <property type="entry name" value="LRR_dom_sf"/>
</dbReference>
<dbReference type="Proteomes" id="UP000701853">
    <property type="component" value="Chromosome 10"/>
</dbReference>
<gene>
    <name evidence="24" type="ORF">CXB51_025281</name>
</gene>
<keyword evidence="15 22" id="KW-1133">Transmembrane helix</keyword>
<evidence type="ECO:0000256" key="16">
    <source>
        <dbReference type="ARBA" id="ARBA00023136"/>
    </source>
</evidence>
<keyword evidence="18" id="KW-0325">Glycoprotein</keyword>
<dbReference type="Pfam" id="PF23598">
    <property type="entry name" value="LRR_14"/>
    <property type="match status" value="3"/>
</dbReference>
<reference evidence="24 25" key="1">
    <citation type="journal article" date="2021" name="bioRxiv">
        <title>The Gossypium anomalum genome as a resource for cotton improvement and evolutionary analysis of hybrid incompatibility.</title>
        <authorList>
            <person name="Grover C.E."/>
            <person name="Yuan D."/>
            <person name="Arick M.A."/>
            <person name="Miller E.R."/>
            <person name="Hu G."/>
            <person name="Peterson D.G."/>
            <person name="Wendel J.F."/>
            <person name="Udall J.A."/>
        </authorList>
    </citation>
    <scope>NUCLEOTIDE SEQUENCE [LARGE SCALE GENOMIC DNA]</scope>
    <source>
        <strain evidence="24">JFW-Udall</strain>
        <tissue evidence="24">Leaf</tissue>
    </source>
</reference>
<comment type="caution">
    <text evidence="24">The sequence shown here is derived from an EMBL/GenBank/DDBJ whole genome shotgun (WGS) entry which is preliminary data.</text>
</comment>
<evidence type="ECO:0000256" key="2">
    <source>
        <dbReference type="ARBA" id="ARBA00004479"/>
    </source>
</evidence>
<dbReference type="SMART" id="SM00365">
    <property type="entry name" value="LRR_SD22"/>
    <property type="match status" value="8"/>
</dbReference>
<dbReference type="FunFam" id="3.30.200.20:FF:000309">
    <property type="entry name" value="Leucine-rich repeat receptor protein kinase MSP1"/>
    <property type="match status" value="2"/>
</dbReference>
<comment type="catalytic activity">
    <reaction evidence="20">
        <text>L-seryl-[protein] + ATP = O-phospho-L-seryl-[protein] + ADP + H(+)</text>
        <dbReference type="Rhea" id="RHEA:17989"/>
        <dbReference type="Rhea" id="RHEA-COMP:9863"/>
        <dbReference type="Rhea" id="RHEA-COMP:11604"/>
        <dbReference type="ChEBI" id="CHEBI:15378"/>
        <dbReference type="ChEBI" id="CHEBI:29999"/>
        <dbReference type="ChEBI" id="CHEBI:30616"/>
        <dbReference type="ChEBI" id="CHEBI:83421"/>
        <dbReference type="ChEBI" id="CHEBI:456216"/>
        <dbReference type="EC" id="2.7.11.1"/>
    </reaction>
</comment>
<dbReference type="InterPro" id="IPR051716">
    <property type="entry name" value="Plant_RL_S/T_kinase"/>
</dbReference>
<evidence type="ECO:0000256" key="1">
    <source>
        <dbReference type="ARBA" id="ARBA00004236"/>
    </source>
</evidence>
<dbReference type="Gene3D" id="3.30.200.20">
    <property type="entry name" value="Phosphorylase Kinase, domain 1"/>
    <property type="match status" value="2"/>
</dbReference>
<dbReference type="SUPFAM" id="SSF56112">
    <property type="entry name" value="Protein kinase-like (PK-like)"/>
    <property type="match status" value="2"/>
</dbReference>
<keyword evidence="6" id="KW-0597">Phosphoprotein</keyword>
<evidence type="ECO:0000256" key="10">
    <source>
        <dbReference type="ARBA" id="ARBA00022729"/>
    </source>
</evidence>
<dbReference type="GO" id="GO:0051707">
    <property type="term" value="P:response to other organism"/>
    <property type="evidence" value="ECO:0007669"/>
    <property type="project" value="UniProtKB-ARBA"/>
</dbReference>
<evidence type="ECO:0000259" key="23">
    <source>
        <dbReference type="PROSITE" id="PS50011"/>
    </source>
</evidence>
<evidence type="ECO:0000256" key="11">
    <source>
        <dbReference type="ARBA" id="ARBA00022737"/>
    </source>
</evidence>
<dbReference type="FunFam" id="3.80.10.10:FF:000400">
    <property type="entry name" value="Nuclear pore complex protein NUP107"/>
    <property type="match status" value="2"/>
</dbReference>
<keyword evidence="14 21" id="KW-0067">ATP-binding</keyword>
<organism evidence="24 25">
    <name type="scientific">Gossypium anomalum</name>
    <dbReference type="NCBI Taxonomy" id="47600"/>
    <lineage>
        <taxon>Eukaryota</taxon>
        <taxon>Viridiplantae</taxon>
        <taxon>Streptophyta</taxon>
        <taxon>Embryophyta</taxon>
        <taxon>Tracheophyta</taxon>
        <taxon>Spermatophyta</taxon>
        <taxon>Magnoliopsida</taxon>
        <taxon>eudicotyledons</taxon>
        <taxon>Gunneridae</taxon>
        <taxon>Pentapetalae</taxon>
        <taxon>rosids</taxon>
        <taxon>malvids</taxon>
        <taxon>Malvales</taxon>
        <taxon>Malvaceae</taxon>
        <taxon>Malvoideae</taxon>
        <taxon>Gossypium</taxon>
    </lineage>
</organism>
<dbReference type="FunFam" id="3.80.10.10:FF:000095">
    <property type="entry name" value="LRR receptor-like serine/threonine-protein kinase GSO1"/>
    <property type="match status" value="1"/>
</dbReference>
<feature type="domain" description="Protein kinase" evidence="23">
    <location>
        <begin position="1745"/>
        <end position="2028"/>
    </location>
</feature>
<accession>A0A8J5YC89</accession>
<evidence type="ECO:0000256" key="15">
    <source>
        <dbReference type="ARBA" id="ARBA00022989"/>
    </source>
</evidence>
<dbReference type="PANTHER" id="PTHR48053">
    <property type="entry name" value="LEUCINE RICH REPEAT FAMILY PROTEIN, EXPRESSED"/>
    <property type="match status" value="1"/>
</dbReference>
<evidence type="ECO:0000256" key="13">
    <source>
        <dbReference type="ARBA" id="ARBA00022777"/>
    </source>
</evidence>
<dbReference type="GO" id="GO:0009653">
    <property type="term" value="P:anatomical structure morphogenesis"/>
    <property type="evidence" value="ECO:0007669"/>
    <property type="project" value="UniProtKB-ARBA"/>
</dbReference>
<comment type="subcellular location">
    <subcellularLocation>
        <location evidence="1">Cell membrane</location>
    </subcellularLocation>
    <subcellularLocation>
        <location evidence="2">Membrane</location>
        <topology evidence="2">Single-pass type I membrane protein</topology>
    </subcellularLocation>
</comment>
<evidence type="ECO:0000256" key="20">
    <source>
        <dbReference type="ARBA" id="ARBA00048679"/>
    </source>
</evidence>
<proteinExistence type="inferred from homology"/>
<dbReference type="PRINTS" id="PR00019">
    <property type="entry name" value="LEURICHRPT"/>
</dbReference>
<keyword evidence="11" id="KW-0677">Repeat</keyword>
<dbReference type="Pfam" id="PF00560">
    <property type="entry name" value="LRR_1"/>
    <property type="match status" value="5"/>
</dbReference>
<evidence type="ECO:0000256" key="8">
    <source>
        <dbReference type="ARBA" id="ARBA00022679"/>
    </source>
</evidence>
<dbReference type="FunFam" id="3.80.10.10:FF:000041">
    <property type="entry name" value="LRR receptor-like serine/threonine-protein kinase ERECTA"/>
    <property type="match status" value="1"/>
</dbReference>
<dbReference type="GO" id="GO:0005524">
    <property type="term" value="F:ATP binding"/>
    <property type="evidence" value="ECO:0007669"/>
    <property type="project" value="UniProtKB-UniRule"/>
</dbReference>
<keyword evidence="8" id="KW-0808">Transferase</keyword>
<dbReference type="InterPro" id="IPR001611">
    <property type="entry name" value="Leu-rich_rpt"/>
</dbReference>
<dbReference type="SMART" id="SM00369">
    <property type="entry name" value="LRR_TYP"/>
    <property type="match status" value="16"/>
</dbReference>
<dbReference type="FunFam" id="3.80.10.10:FF:000453">
    <property type="entry name" value="Leucine-rich receptor-like protein kinase family protein"/>
    <property type="match status" value="2"/>
</dbReference>
<dbReference type="Pfam" id="PF08263">
    <property type="entry name" value="LRRNT_2"/>
    <property type="match status" value="2"/>
</dbReference>
<evidence type="ECO:0000256" key="12">
    <source>
        <dbReference type="ARBA" id="ARBA00022741"/>
    </source>
</evidence>
<dbReference type="InterPro" id="IPR055414">
    <property type="entry name" value="LRR_R13L4/SHOC2-like"/>
</dbReference>
<evidence type="ECO:0000256" key="6">
    <source>
        <dbReference type="ARBA" id="ARBA00022553"/>
    </source>
</evidence>
<keyword evidence="10" id="KW-0732">Signal</keyword>
<protein>
    <recommendedName>
        <fullName evidence="4">non-specific serine/threonine protein kinase</fullName>
        <ecNumber evidence="4">2.7.11.1</ecNumber>
    </recommendedName>
</protein>
<keyword evidence="16 22" id="KW-0472">Membrane</keyword>
<evidence type="ECO:0000256" key="3">
    <source>
        <dbReference type="ARBA" id="ARBA00009592"/>
    </source>
</evidence>
<dbReference type="Gene3D" id="1.10.510.10">
    <property type="entry name" value="Transferase(Phosphotransferase) domain 1"/>
    <property type="match status" value="2"/>
</dbReference>
<keyword evidence="17" id="KW-0675">Receptor</keyword>
<dbReference type="GO" id="GO:0006952">
    <property type="term" value="P:defense response"/>
    <property type="evidence" value="ECO:0007669"/>
    <property type="project" value="UniProtKB-ARBA"/>
</dbReference>
<comment type="catalytic activity">
    <reaction evidence="19">
        <text>L-threonyl-[protein] + ATP = O-phospho-L-threonyl-[protein] + ADP + H(+)</text>
        <dbReference type="Rhea" id="RHEA:46608"/>
        <dbReference type="Rhea" id="RHEA-COMP:11060"/>
        <dbReference type="Rhea" id="RHEA-COMP:11605"/>
        <dbReference type="ChEBI" id="CHEBI:15378"/>
        <dbReference type="ChEBI" id="CHEBI:30013"/>
        <dbReference type="ChEBI" id="CHEBI:30616"/>
        <dbReference type="ChEBI" id="CHEBI:61977"/>
        <dbReference type="ChEBI" id="CHEBI:456216"/>
        <dbReference type="EC" id="2.7.11.1"/>
    </reaction>
</comment>
<dbReference type="OrthoDB" id="676979at2759"/>
<keyword evidence="7" id="KW-0433">Leucine-rich repeat</keyword>
<name>A0A8J5YC89_9ROSI</name>
<evidence type="ECO:0000256" key="22">
    <source>
        <dbReference type="SAM" id="Phobius"/>
    </source>
</evidence>
<feature type="binding site" evidence="21">
    <location>
        <position position="693"/>
    </location>
    <ligand>
        <name>ATP</name>
        <dbReference type="ChEBI" id="CHEBI:30616"/>
    </ligand>
</feature>
<evidence type="ECO:0000256" key="19">
    <source>
        <dbReference type="ARBA" id="ARBA00047899"/>
    </source>
</evidence>
<dbReference type="GO" id="GO:0009791">
    <property type="term" value="P:post-embryonic development"/>
    <property type="evidence" value="ECO:0007669"/>
    <property type="project" value="UniProtKB-ARBA"/>
</dbReference>
<dbReference type="PROSITE" id="PS00107">
    <property type="entry name" value="PROTEIN_KINASE_ATP"/>
    <property type="match status" value="2"/>
</dbReference>
<evidence type="ECO:0000313" key="24">
    <source>
        <dbReference type="EMBL" id="KAG8480703.1"/>
    </source>
</evidence>
<dbReference type="InterPro" id="IPR017441">
    <property type="entry name" value="Protein_kinase_ATP_BS"/>
</dbReference>
<dbReference type="GO" id="GO:0004674">
    <property type="term" value="F:protein serine/threonine kinase activity"/>
    <property type="evidence" value="ECO:0007669"/>
    <property type="project" value="UniProtKB-KW"/>
</dbReference>
<evidence type="ECO:0000256" key="9">
    <source>
        <dbReference type="ARBA" id="ARBA00022692"/>
    </source>
</evidence>